<dbReference type="EMBL" id="BJUY01000004">
    <property type="protein sequence ID" value="GEK90870.1"/>
    <property type="molecule type" value="Genomic_DNA"/>
</dbReference>
<evidence type="ECO:0000313" key="4">
    <source>
        <dbReference type="Proteomes" id="UP000321662"/>
    </source>
</evidence>
<sequence length="250" mass="28384">MDRHILGTFQNEEAAVSQVEKLIEEEGYTSSELMLVMEKNGENDKKIESIKNVKVNKVEVEEETIWDKVKEAFSFGTYDSEKDNDTLIEYGVPHNRLDQYTEALKAGEIVLLADTDAPKQSELSEVNEEVLENDGINPENEKLLTDKSAEETKALDHTHVSNTETTESKHLDDSVTPTQANDMRKENYSDNNKRTLDVSKEHTDLEKPELTGEEATVEREESEHAYKNKAQGVVKPKSENPLNTENQDKK</sequence>
<dbReference type="Proteomes" id="UP000321662">
    <property type="component" value="Unassembled WGS sequence"/>
</dbReference>
<feature type="region of interest" description="Disordered" evidence="1">
    <location>
        <begin position="119"/>
        <end position="250"/>
    </location>
</feature>
<organism evidence="3 4">
    <name type="scientific">Alkalibacterium kapii</name>
    <dbReference type="NCBI Taxonomy" id="426704"/>
    <lineage>
        <taxon>Bacteria</taxon>
        <taxon>Bacillati</taxon>
        <taxon>Bacillota</taxon>
        <taxon>Bacilli</taxon>
        <taxon>Lactobacillales</taxon>
        <taxon>Carnobacteriaceae</taxon>
        <taxon>Alkalibacterium</taxon>
    </lineage>
</organism>
<feature type="compositionally biased region" description="Polar residues" evidence="1">
    <location>
        <begin position="240"/>
        <end position="250"/>
    </location>
</feature>
<proteinExistence type="predicted"/>
<feature type="compositionally biased region" description="Basic and acidic residues" evidence="1">
    <location>
        <begin position="182"/>
        <end position="226"/>
    </location>
</feature>
<accession>A0A511ARN7</accession>
<feature type="compositionally biased region" description="Basic and acidic residues" evidence="1">
    <location>
        <begin position="139"/>
        <end position="159"/>
    </location>
</feature>
<dbReference type="OrthoDB" id="2155783at2"/>
<comment type="caution">
    <text evidence="3">The sequence shown here is derived from an EMBL/GenBank/DDBJ whole genome shotgun (WGS) entry which is preliminary data.</text>
</comment>
<reference evidence="3 4" key="1">
    <citation type="submission" date="2019-07" db="EMBL/GenBank/DDBJ databases">
        <title>Whole genome shotgun sequence of Alkalibacterium kapii NBRC 103247.</title>
        <authorList>
            <person name="Hosoyama A."/>
            <person name="Uohara A."/>
            <person name="Ohji S."/>
            <person name="Ichikawa N."/>
        </authorList>
    </citation>
    <scope>NUCLEOTIDE SEQUENCE [LARGE SCALE GENOMIC DNA]</scope>
    <source>
        <strain evidence="3 4">NBRC 103247</strain>
    </source>
</reference>
<keyword evidence="4" id="KW-1185">Reference proteome</keyword>
<dbReference type="RefSeq" id="WP_146923453.1">
    <property type="nucleotide sequence ID" value="NZ_BJUY01000004.1"/>
</dbReference>
<evidence type="ECO:0000259" key="2">
    <source>
        <dbReference type="Pfam" id="PF11181"/>
    </source>
</evidence>
<dbReference type="InterPro" id="IPR025889">
    <property type="entry name" value="GSP17M-like_dom"/>
</dbReference>
<evidence type="ECO:0000256" key="1">
    <source>
        <dbReference type="SAM" id="MobiDB-lite"/>
    </source>
</evidence>
<dbReference type="Pfam" id="PF11181">
    <property type="entry name" value="YflT"/>
    <property type="match status" value="1"/>
</dbReference>
<dbReference type="AlphaFoldDB" id="A0A511ARN7"/>
<gene>
    <name evidence="3" type="ORF">AKA01nite_04920</name>
</gene>
<name>A0A511ARN7_9LACT</name>
<evidence type="ECO:0000313" key="3">
    <source>
        <dbReference type="EMBL" id="GEK90870.1"/>
    </source>
</evidence>
<protein>
    <recommendedName>
        <fullName evidence="2">General stress protein 17M-like domain-containing protein</fullName>
    </recommendedName>
</protein>
<feature type="domain" description="General stress protein 17M-like" evidence="2">
    <location>
        <begin position="5"/>
        <end position="107"/>
    </location>
</feature>